<keyword evidence="4" id="KW-0175">Coiled coil</keyword>
<evidence type="ECO:0000313" key="7">
    <source>
        <dbReference type="EMBL" id="VDI59729.1"/>
    </source>
</evidence>
<keyword evidence="8" id="KW-1185">Reference proteome</keyword>
<feature type="domain" description="AIG1-type G" evidence="6">
    <location>
        <begin position="1"/>
        <end position="195"/>
    </location>
</feature>
<keyword evidence="5" id="KW-1133">Transmembrane helix</keyword>
<evidence type="ECO:0000256" key="3">
    <source>
        <dbReference type="ARBA" id="ARBA00023134"/>
    </source>
</evidence>
<evidence type="ECO:0000256" key="1">
    <source>
        <dbReference type="ARBA" id="ARBA00008535"/>
    </source>
</evidence>
<protein>
    <recommendedName>
        <fullName evidence="6">AIG1-type G domain-containing protein</fullName>
    </recommendedName>
</protein>
<dbReference type="AlphaFoldDB" id="A0A8B6G715"/>
<evidence type="ECO:0000259" key="6">
    <source>
        <dbReference type="PROSITE" id="PS51720"/>
    </source>
</evidence>
<dbReference type="PROSITE" id="PS51720">
    <property type="entry name" value="G_AIG1"/>
    <property type="match status" value="1"/>
</dbReference>
<dbReference type="InterPro" id="IPR045058">
    <property type="entry name" value="GIMA/IAN/Toc"/>
</dbReference>
<dbReference type="PANTHER" id="PTHR10903:SF184">
    <property type="entry name" value="GTP-BINDING PROTEIN A"/>
    <property type="match status" value="1"/>
</dbReference>
<keyword evidence="3" id="KW-0342">GTP-binding</keyword>
<sequence length="282" mass="31279">MIGKTGVGKSATCNTMTRTQNFKSDSSGKSVTQKGKLGKMNWQNKKFKIVDTPGLFDNLMEDEVLKAEIVKCMALIGPGPHIIMYVIKIGRYTKEDIETADKLLQILDGNPFKYMIIVFTGRDDLEYHKDTPENYLLSVTPEFKTFAKKCDDRIIFVSNRSNDPDREWIDIYTAIEKLVSANSSYYKGELLEKIQEVKDELIDKIQQEDKHATREEAEDRVDKDIEKGGNSLIFMLGMPVVGAVVGGVISAFVAISLPVVAATGAIVGGGVVIAKRKLCTIS</sequence>
<evidence type="ECO:0000313" key="8">
    <source>
        <dbReference type="Proteomes" id="UP000596742"/>
    </source>
</evidence>
<feature type="coiled-coil region" evidence="4">
    <location>
        <begin position="187"/>
        <end position="218"/>
    </location>
</feature>
<dbReference type="InterPro" id="IPR027417">
    <property type="entry name" value="P-loop_NTPase"/>
</dbReference>
<evidence type="ECO:0000256" key="5">
    <source>
        <dbReference type="SAM" id="Phobius"/>
    </source>
</evidence>
<accession>A0A8B6G715</accession>
<evidence type="ECO:0000256" key="2">
    <source>
        <dbReference type="ARBA" id="ARBA00022741"/>
    </source>
</evidence>
<dbReference type="Pfam" id="PF04548">
    <property type="entry name" value="AIG1"/>
    <property type="match status" value="1"/>
</dbReference>
<keyword evidence="5" id="KW-0812">Transmembrane</keyword>
<dbReference type="EMBL" id="UYJE01007977">
    <property type="protein sequence ID" value="VDI59729.1"/>
    <property type="molecule type" value="Genomic_DNA"/>
</dbReference>
<dbReference type="SUPFAM" id="SSF52540">
    <property type="entry name" value="P-loop containing nucleoside triphosphate hydrolases"/>
    <property type="match status" value="1"/>
</dbReference>
<dbReference type="Proteomes" id="UP000596742">
    <property type="component" value="Unassembled WGS sequence"/>
</dbReference>
<dbReference type="Gene3D" id="3.40.50.300">
    <property type="entry name" value="P-loop containing nucleotide triphosphate hydrolases"/>
    <property type="match status" value="1"/>
</dbReference>
<keyword evidence="5" id="KW-0472">Membrane</keyword>
<feature type="transmembrane region" description="Helical" evidence="5">
    <location>
        <begin position="255"/>
        <end position="274"/>
    </location>
</feature>
<reference evidence="7" key="1">
    <citation type="submission" date="2018-11" db="EMBL/GenBank/DDBJ databases">
        <authorList>
            <person name="Alioto T."/>
            <person name="Alioto T."/>
        </authorList>
    </citation>
    <scope>NUCLEOTIDE SEQUENCE</scope>
</reference>
<proteinExistence type="inferred from homology"/>
<dbReference type="PANTHER" id="PTHR10903">
    <property type="entry name" value="GTPASE, IMAP FAMILY MEMBER-RELATED"/>
    <property type="match status" value="1"/>
</dbReference>
<keyword evidence="2" id="KW-0547">Nucleotide-binding</keyword>
<name>A0A8B6G715_MYTGA</name>
<dbReference type="OrthoDB" id="10061751at2759"/>
<dbReference type="FunFam" id="3.40.50.300:FF:000366">
    <property type="entry name" value="GTPase, IMAP family member 2"/>
    <property type="match status" value="1"/>
</dbReference>
<dbReference type="GO" id="GO:0005525">
    <property type="term" value="F:GTP binding"/>
    <property type="evidence" value="ECO:0007669"/>
    <property type="project" value="UniProtKB-KW"/>
</dbReference>
<organism evidence="7 8">
    <name type="scientific">Mytilus galloprovincialis</name>
    <name type="common">Mediterranean mussel</name>
    <dbReference type="NCBI Taxonomy" id="29158"/>
    <lineage>
        <taxon>Eukaryota</taxon>
        <taxon>Metazoa</taxon>
        <taxon>Spiralia</taxon>
        <taxon>Lophotrochozoa</taxon>
        <taxon>Mollusca</taxon>
        <taxon>Bivalvia</taxon>
        <taxon>Autobranchia</taxon>
        <taxon>Pteriomorphia</taxon>
        <taxon>Mytilida</taxon>
        <taxon>Mytiloidea</taxon>
        <taxon>Mytilidae</taxon>
        <taxon>Mytilinae</taxon>
        <taxon>Mytilus</taxon>
    </lineage>
</organism>
<feature type="transmembrane region" description="Helical" evidence="5">
    <location>
        <begin position="232"/>
        <end position="249"/>
    </location>
</feature>
<comment type="caution">
    <text evidence="7">The sequence shown here is derived from an EMBL/GenBank/DDBJ whole genome shotgun (WGS) entry which is preliminary data.</text>
</comment>
<dbReference type="InterPro" id="IPR006703">
    <property type="entry name" value="G_AIG1"/>
</dbReference>
<evidence type="ECO:0000256" key="4">
    <source>
        <dbReference type="SAM" id="Coils"/>
    </source>
</evidence>
<gene>
    <name evidence="7" type="ORF">MGAL_10B010210</name>
</gene>
<comment type="similarity">
    <text evidence="1">Belongs to the TRAFAC class TrmE-Era-EngA-EngB-Septin-like GTPase superfamily. AIG1/Toc34/Toc159-like paraseptin GTPase family. IAN subfamily.</text>
</comment>